<evidence type="ECO:0000256" key="5">
    <source>
        <dbReference type="ARBA" id="ARBA00022884"/>
    </source>
</evidence>
<dbReference type="InterPro" id="IPR035926">
    <property type="entry name" value="NusB-like_sf"/>
</dbReference>
<dbReference type="Pfam" id="PF01189">
    <property type="entry name" value="Methyltr_RsmB-F"/>
    <property type="match status" value="1"/>
</dbReference>
<evidence type="ECO:0000256" key="4">
    <source>
        <dbReference type="ARBA" id="ARBA00022691"/>
    </source>
</evidence>
<feature type="binding site" evidence="6">
    <location>
        <begin position="252"/>
        <end position="258"/>
    </location>
    <ligand>
        <name>S-adenosyl-L-methionine</name>
        <dbReference type="ChEBI" id="CHEBI:59789"/>
    </ligand>
</feature>
<evidence type="ECO:0000313" key="8">
    <source>
        <dbReference type="EMBL" id="MCB5363573.1"/>
    </source>
</evidence>
<keyword evidence="4 6" id="KW-0949">S-adenosyl-L-methionine</keyword>
<name>A0ABS8CC18_9BURK</name>
<dbReference type="InterPro" id="IPR004573">
    <property type="entry name" value="rRNA_ssu_MeTfrase_B"/>
</dbReference>
<feature type="active site" description="Nucleophile" evidence="6">
    <location>
        <position position="375"/>
    </location>
</feature>
<dbReference type="Gene3D" id="3.30.70.1170">
    <property type="entry name" value="Sun protein, domain 3"/>
    <property type="match status" value="1"/>
</dbReference>
<evidence type="ECO:0000256" key="1">
    <source>
        <dbReference type="ARBA" id="ARBA00007494"/>
    </source>
</evidence>
<feature type="binding site" evidence="6">
    <location>
        <position position="274"/>
    </location>
    <ligand>
        <name>S-adenosyl-L-methionine</name>
        <dbReference type="ChEBI" id="CHEBI:59789"/>
    </ligand>
</feature>
<comment type="similarity">
    <text evidence="1 6">Belongs to the class I-like SAM-binding methyltransferase superfamily. RsmB/NOP family.</text>
</comment>
<dbReference type="EMBL" id="JACDXW010000003">
    <property type="protein sequence ID" value="MCB5363573.1"/>
    <property type="molecule type" value="Genomic_DNA"/>
</dbReference>
<evidence type="ECO:0000256" key="6">
    <source>
        <dbReference type="PROSITE-ProRule" id="PRU01023"/>
    </source>
</evidence>
<dbReference type="PROSITE" id="PS51686">
    <property type="entry name" value="SAM_MT_RSMB_NOP"/>
    <property type="match status" value="1"/>
</dbReference>
<dbReference type="GO" id="GO:0008168">
    <property type="term" value="F:methyltransferase activity"/>
    <property type="evidence" value="ECO:0007669"/>
    <property type="project" value="UniProtKB-KW"/>
</dbReference>
<dbReference type="InterPro" id="IPR018314">
    <property type="entry name" value="RsmB/NOL1/NOP2-like_CS"/>
</dbReference>
<dbReference type="NCBIfam" id="TIGR00563">
    <property type="entry name" value="rsmB"/>
    <property type="match status" value="1"/>
</dbReference>
<dbReference type="PRINTS" id="PR02008">
    <property type="entry name" value="RCMTFAMILY"/>
</dbReference>
<accession>A0ABS8CC18</accession>
<keyword evidence="5 6" id="KW-0694">RNA-binding</keyword>
<proteinExistence type="inferred from homology"/>
<organism evidence="8 9">
    <name type="scientific">Mesopusillimonas faecipullorum</name>
    <dbReference type="NCBI Taxonomy" id="2755040"/>
    <lineage>
        <taxon>Bacteria</taxon>
        <taxon>Pseudomonadati</taxon>
        <taxon>Pseudomonadota</taxon>
        <taxon>Betaproteobacteria</taxon>
        <taxon>Burkholderiales</taxon>
        <taxon>Alcaligenaceae</taxon>
        <taxon>Mesopusillimonas</taxon>
    </lineage>
</organism>
<feature type="binding site" evidence="6">
    <location>
        <position position="303"/>
    </location>
    <ligand>
        <name>S-adenosyl-L-methionine</name>
        <dbReference type="ChEBI" id="CHEBI:59789"/>
    </ligand>
</feature>
<dbReference type="PANTHER" id="PTHR22807">
    <property type="entry name" value="NOP2 YEAST -RELATED NOL1/NOP2/FMU SUN DOMAIN-CONTAINING"/>
    <property type="match status" value="1"/>
</dbReference>
<dbReference type="InterPro" id="IPR049560">
    <property type="entry name" value="MeTrfase_RsmB-F_NOP2_cat"/>
</dbReference>
<feature type="domain" description="SAM-dependent MTase RsmB/NOP-type" evidence="7">
    <location>
        <begin position="164"/>
        <end position="428"/>
    </location>
</feature>
<evidence type="ECO:0000313" key="9">
    <source>
        <dbReference type="Proteomes" id="UP000776983"/>
    </source>
</evidence>
<keyword evidence="3 6" id="KW-0808">Transferase</keyword>
<dbReference type="CDD" id="cd02440">
    <property type="entry name" value="AdoMet_MTases"/>
    <property type="match status" value="1"/>
</dbReference>
<dbReference type="NCBIfam" id="NF008149">
    <property type="entry name" value="PRK10901.1"/>
    <property type="match status" value="1"/>
</dbReference>
<dbReference type="SUPFAM" id="SSF53335">
    <property type="entry name" value="S-adenosyl-L-methionine-dependent methyltransferases"/>
    <property type="match status" value="1"/>
</dbReference>
<dbReference type="InterPro" id="IPR054728">
    <property type="entry name" value="RsmB-like_ferredoxin"/>
</dbReference>
<reference evidence="8 9" key="1">
    <citation type="submission" date="2020-07" db="EMBL/GenBank/DDBJ databases">
        <title>Pusillimonas sp. nov., isolated from poultry manure in Taiwan.</title>
        <authorList>
            <person name="Lin S.-Y."/>
            <person name="Tang Y.-S."/>
            <person name="Young C.-C."/>
        </authorList>
    </citation>
    <scope>NUCLEOTIDE SEQUENCE [LARGE SCALE GENOMIC DNA]</scope>
    <source>
        <strain evidence="8 9">CC-YST705</strain>
    </source>
</reference>
<dbReference type="Gene3D" id="1.10.287.730">
    <property type="entry name" value="Helix hairpin bin"/>
    <property type="match status" value="1"/>
</dbReference>
<dbReference type="PANTHER" id="PTHR22807:SF61">
    <property type="entry name" value="NOL1_NOP2_SUN FAMILY PROTEIN _ ANTITERMINATION NUSB DOMAIN-CONTAINING PROTEIN"/>
    <property type="match status" value="1"/>
</dbReference>
<sequence length="429" mass="47485">MLASARHVQAVLGGRSLSDSLVHTPAAQRPAVQAITFHTMRRLGLATELRNLMVNRVPPDALFDALLRVALALLETALSLSDEEAERRPDIPRYAVHTVVDQAVRAAKDMPAYKGLLNACLRRLTREHKALLAQACKRPEAKWNFPDWWIRAVRQAYPQQWQALLAASDQPGPMSLRVNLRAISIDDMCAALTQADMPHERVGQAGVVLARARPVTEIPGFNQGWWSVQDASAQLAAPCLAPIDGERVLDACAAPGGKTAHLLECADVELWALDDDKVRLERVGQNLTRLGLMSPRVQLHCSDAAAPAQWWDGKPFDAVLADVPCTASGVVRRHPDIRWLRRESDVARTAALQRRIADALWQTVKPGGRMLYATCSIFPQEGELQAQRFLQTHGDAQRMPAPGQLLPLPDESGHMWFDGFFYALFTKRA</sequence>
<dbReference type="SUPFAM" id="SSF48013">
    <property type="entry name" value="NusB-like"/>
    <property type="match status" value="1"/>
</dbReference>
<dbReference type="InterPro" id="IPR029063">
    <property type="entry name" value="SAM-dependent_MTases_sf"/>
</dbReference>
<comment type="caution">
    <text evidence="8">The sequence shown here is derived from an EMBL/GenBank/DDBJ whole genome shotgun (WGS) entry which is preliminary data.</text>
</comment>
<feature type="binding site" evidence="6">
    <location>
        <position position="322"/>
    </location>
    <ligand>
        <name>S-adenosyl-L-methionine</name>
        <dbReference type="ChEBI" id="CHEBI:59789"/>
    </ligand>
</feature>
<dbReference type="EC" id="2.1.1.176" evidence="8"/>
<dbReference type="Proteomes" id="UP000776983">
    <property type="component" value="Unassembled WGS sequence"/>
</dbReference>
<dbReference type="Gene3D" id="3.40.50.150">
    <property type="entry name" value="Vaccinia Virus protein VP39"/>
    <property type="match status" value="1"/>
</dbReference>
<dbReference type="InterPro" id="IPR023267">
    <property type="entry name" value="RCMT"/>
</dbReference>
<dbReference type="Gene3D" id="1.10.940.10">
    <property type="entry name" value="NusB-like"/>
    <property type="match status" value="1"/>
</dbReference>
<protein>
    <submittedName>
        <fullName evidence="8">16S rRNA (Cytosine(967)-C(5))-methyltransferase RsmB</fullName>
        <ecNumber evidence="8">2.1.1.176</ecNumber>
    </submittedName>
</protein>
<evidence type="ECO:0000256" key="2">
    <source>
        <dbReference type="ARBA" id="ARBA00022603"/>
    </source>
</evidence>
<dbReference type="InterPro" id="IPR001678">
    <property type="entry name" value="MeTrfase_RsmB-F_NOP2_dom"/>
</dbReference>
<gene>
    <name evidence="8" type="primary">rsmB</name>
    <name evidence="8" type="ORF">H0484_07400</name>
</gene>
<keyword evidence="9" id="KW-1185">Reference proteome</keyword>
<dbReference type="PROSITE" id="PS01153">
    <property type="entry name" value="NOL1_NOP2_SUN"/>
    <property type="match status" value="1"/>
</dbReference>
<evidence type="ECO:0000256" key="3">
    <source>
        <dbReference type="ARBA" id="ARBA00022679"/>
    </source>
</evidence>
<evidence type="ECO:0000259" key="7">
    <source>
        <dbReference type="PROSITE" id="PS51686"/>
    </source>
</evidence>
<dbReference type="RefSeq" id="WP_226954126.1">
    <property type="nucleotide sequence ID" value="NZ_JACDXW010000003.1"/>
</dbReference>
<keyword evidence="2 6" id="KW-0489">Methyltransferase</keyword>
<dbReference type="GO" id="GO:0032259">
    <property type="term" value="P:methylation"/>
    <property type="evidence" value="ECO:0007669"/>
    <property type="project" value="UniProtKB-KW"/>
</dbReference>
<dbReference type="Pfam" id="PF22458">
    <property type="entry name" value="RsmF-B_ferredox"/>
    <property type="match status" value="1"/>
</dbReference>